<proteinExistence type="predicted"/>
<reference evidence="1 2" key="1">
    <citation type="journal article" date="2019" name="Viruses">
        <title>New Bacteriophages against Emerging Lineages ST23 and ST258 of Klebsiella pneumoniae and Efficacy Assessment in Galleria mellonella Larvae.</title>
        <authorList>
            <person name="Thiry D."/>
            <person name="Passet V."/>
            <person name="Danis-Wlodarczyk K."/>
            <person name="Lood C."/>
            <person name="Wagemans J."/>
            <person name="De Sordi L."/>
            <person name="van Noort V."/>
            <person name="Dufour N."/>
            <person name="Debarbieux L."/>
            <person name="Mainil J.G."/>
            <person name="Brisse S."/>
            <person name="Lavigne R."/>
        </authorList>
    </citation>
    <scope>NUCLEOTIDE SEQUENCE [LARGE SCALE GENOMIC DNA]</scope>
</reference>
<keyword evidence="2" id="KW-1185">Reference proteome</keyword>
<sequence>MVTYYVYVNQMEYFEADTLEEAIRLCDSVPGSHVEDSVLDEVIYANR</sequence>
<evidence type="ECO:0000313" key="2">
    <source>
        <dbReference type="Proteomes" id="UP000298780"/>
    </source>
</evidence>
<organism evidence="1 2">
    <name type="scientific">Klebsiella phage Kund-ULIP54</name>
    <dbReference type="NCBI Taxonomy" id="2307017"/>
    <lineage>
        <taxon>Viruses</taxon>
        <taxon>Duplodnaviria</taxon>
        <taxon>Heunggongvirae</taxon>
        <taxon>Uroviricota</taxon>
        <taxon>Caudoviricetes</taxon>
        <taxon>Autographivirales</taxon>
        <taxon>Autotranscriptaviridae</taxon>
        <taxon>Studiervirinae</taxon>
        <taxon>Przondovirus</taxon>
        <taxon>Przondovirus KundULIP54</taxon>
    </lineage>
</organism>
<dbReference type="Proteomes" id="UP000298780">
    <property type="component" value="Segment"/>
</dbReference>
<gene>
    <name evidence="1" type="ORF">D3A57_0003</name>
</gene>
<accession>A0A4P6PHS2</accession>
<protein>
    <submittedName>
        <fullName evidence="1">Uncharacterized protein</fullName>
    </submittedName>
</protein>
<evidence type="ECO:0000313" key="1">
    <source>
        <dbReference type="EMBL" id="QBG78347.1"/>
    </source>
</evidence>
<name>A0A4P6PHS2_9CAUD</name>
<dbReference type="EMBL" id="MK380016">
    <property type="protein sequence ID" value="QBG78347.1"/>
    <property type="molecule type" value="Genomic_DNA"/>
</dbReference>